<evidence type="ECO:0000313" key="2">
    <source>
        <dbReference type="Proteomes" id="UP001241110"/>
    </source>
</evidence>
<dbReference type="Proteomes" id="UP001241110">
    <property type="component" value="Unassembled WGS sequence"/>
</dbReference>
<sequence length="102" mass="11097">MKGYLNVQNTIRGTGANGLIGEIVIHADPQGWYIYVGRPSQMLGVNMANIITAKAYFMVGTKVEDLPLPPSEVAEVFDNIDLNFMRDKNAISSGKGFALGTY</sequence>
<dbReference type="EMBL" id="JASJOS010000013">
    <property type="protein sequence ID" value="MDJ1483996.1"/>
    <property type="molecule type" value="Genomic_DNA"/>
</dbReference>
<dbReference type="RefSeq" id="WP_313984679.1">
    <property type="nucleotide sequence ID" value="NZ_JASJOS010000013.1"/>
</dbReference>
<dbReference type="AlphaFoldDB" id="A0AAE3QS91"/>
<organism evidence="1 2">
    <name type="scientific">Xanthocytophaga flava</name>
    <dbReference type="NCBI Taxonomy" id="3048013"/>
    <lineage>
        <taxon>Bacteria</taxon>
        <taxon>Pseudomonadati</taxon>
        <taxon>Bacteroidota</taxon>
        <taxon>Cytophagia</taxon>
        <taxon>Cytophagales</taxon>
        <taxon>Rhodocytophagaceae</taxon>
        <taxon>Xanthocytophaga</taxon>
    </lineage>
</organism>
<comment type="caution">
    <text evidence="1">The sequence shown here is derived from an EMBL/GenBank/DDBJ whole genome shotgun (WGS) entry which is preliminary data.</text>
</comment>
<proteinExistence type="predicted"/>
<protein>
    <submittedName>
        <fullName evidence="1">Uncharacterized protein</fullName>
    </submittedName>
</protein>
<evidence type="ECO:0000313" key="1">
    <source>
        <dbReference type="EMBL" id="MDJ1483996.1"/>
    </source>
</evidence>
<gene>
    <name evidence="1" type="ORF">QNI16_26100</name>
</gene>
<reference evidence="1" key="1">
    <citation type="submission" date="2023-05" db="EMBL/GenBank/DDBJ databases">
        <authorList>
            <person name="Zhang X."/>
        </authorList>
    </citation>
    <scope>NUCLEOTIDE SEQUENCE</scope>
    <source>
        <strain evidence="1">YF14B1</strain>
    </source>
</reference>
<accession>A0AAE3QS91</accession>
<name>A0AAE3QS91_9BACT</name>